<dbReference type="RefSeq" id="WP_124376548.1">
    <property type="nucleotide sequence ID" value="NZ_CP027754.1"/>
</dbReference>
<reference evidence="1 2" key="1">
    <citation type="submission" date="2018-03" db="EMBL/GenBank/DDBJ databases">
        <title>Diversity of phytobeneficial traits revealed by whole-genome analysis of worldwide-isolated phenazine-producing Pseudomonas spp.</title>
        <authorList>
            <person name="Biessy A."/>
            <person name="Novinscak A."/>
            <person name="Blom J."/>
            <person name="Leger G."/>
            <person name="Thomashow L.S."/>
            <person name="Cazorla F.M."/>
            <person name="Josic D."/>
            <person name="Filion M."/>
        </authorList>
    </citation>
    <scope>NUCLEOTIDE SEQUENCE [LARGE SCALE GENOMIC DNA]</scope>
    <source>
        <strain evidence="1 2">30B</strain>
    </source>
</reference>
<organism evidence="1 2">
    <name type="scientific">Pseudomonas synxantha</name>
    <dbReference type="NCBI Taxonomy" id="47883"/>
    <lineage>
        <taxon>Bacteria</taxon>
        <taxon>Pseudomonadati</taxon>
        <taxon>Pseudomonadota</taxon>
        <taxon>Gammaproteobacteria</taxon>
        <taxon>Pseudomonadales</taxon>
        <taxon>Pseudomonadaceae</taxon>
        <taxon>Pseudomonas</taxon>
    </lineage>
</organism>
<dbReference type="Proteomes" id="UP000268696">
    <property type="component" value="Chromosome"/>
</dbReference>
<name>A0A3G7U4K0_9PSED</name>
<evidence type="ECO:0000313" key="1">
    <source>
        <dbReference type="EMBL" id="AZE53436.1"/>
    </source>
</evidence>
<gene>
    <name evidence="1" type="ORF">C4K03_1265</name>
</gene>
<protein>
    <submittedName>
        <fullName evidence="1">Uncharacterized protein</fullName>
    </submittedName>
</protein>
<accession>A0A3G7U4K0</accession>
<sequence>MKQVIQLETRVINALANHERLLQQVGQMKKQIGAHLAECPVMKKVNHPDTIGDDYYALIDQKGLVKTHLWDAFNETVQGDYGSPQLLDREEQQDFLVDEDTGCEHCYAAWRVIQDRKDVRQELGSARRALRMLGKSALKVTQ</sequence>
<proteinExistence type="predicted"/>
<dbReference type="AlphaFoldDB" id="A0A3G7U4K0"/>
<dbReference type="EMBL" id="CP027754">
    <property type="protein sequence ID" value="AZE53436.1"/>
    <property type="molecule type" value="Genomic_DNA"/>
</dbReference>
<evidence type="ECO:0000313" key="2">
    <source>
        <dbReference type="Proteomes" id="UP000268696"/>
    </source>
</evidence>